<feature type="region of interest" description="Disordered" evidence="1">
    <location>
        <begin position="171"/>
        <end position="192"/>
    </location>
</feature>
<feature type="region of interest" description="Disordered" evidence="1">
    <location>
        <begin position="141"/>
        <end position="160"/>
    </location>
</feature>
<sequence length="192" mass="21969">MSTPRSSLRITIDIVDRAECEDDTLIMQSNSRSRLHDQRNDETTSVDDEEQMRRMRFLRWSNDVITAALLVTAEEAKEPRLASLSQLPRLIEQQRGVNANTRLVATPPSTITIEEYSDVSDISITEYIVNDTRKKIIDGLHQERRRRRNGKFSSSSDSNTVVFTDNESYRSIHNDESGYTTDSGYYGTSLID</sequence>
<organism evidence="2 3">
    <name type="scientific">Trichogramma kaykai</name>
    <dbReference type="NCBI Taxonomy" id="54128"/>
    <lineage>
        <taxon>Eukaryota</taxon>
        <taxon>Metazoa</taxon>
        <taxon>Ecdysozoa</taxon>
        <taxon>Arthropoda</taxon>
        <taxon>Hexapoda</taxon>
        <taxon>Insecta</taxon>
        <taxon>Pterygota</taxon>
        <taxon>Neoptera</taxon>
        <taxon>Endopterygota</taxon>
        <taxon>Hymenoptera</taxon>
        <taxon>Apocrita</taxon>
        <taxon>Proctotrupomorpha</taxon>
        <taxon>Chalcidoidea</taxon>
        <taxon>Trichogrammatidae</taxon>
        <taxon>Trichogramma</taxon>
    </lineage>
</organism>
<accession>A0ABD2WHI9</accession>
<dbReference type="AlphaFoldDB" id="A0ABD2WHI9"/>
<comment type="caution">
    <text evidence="2">The sequence shown here is derived from an EMBL/GenBank/DDBJ whole genome shotgun (WGS) entry which is preliminary data.</text>
</comment>
<proteinExistence type="predicted"/>
<protein>
    <submittedName>
        <fullName evidence="2">Uncharacterized protein</fullName>
    </submittedName>
</protein>
<evidence type="ECO:0000313" key="3">
    <source>
        <dbReference type="Proteomes" id="UP001627154"/>
    </source>
</evidence>
<feature type="compositionally biased region" description="Polar residues" evidence="1">
    <location>
        <begin position="151"/>
        <end position="160"/>
    </location>
</feature>
<keyword evidence="3" id="KW-1185">Reference proteome</keyword>
<dbReference type="EMBL" id="JBJJXI010000106">
    <property type="protein sequence ID" value="KAL3392324.1"/>
    <property type="molecule type" value="Genomic_DNA"/>
</dbReference>
<evidence type="ECO:0000256" key="1">
    <source>
        <dbReference type="SAM" id="MobiDB-lite"/>
    </source>
</evidence>
<feature type="region of interest" description="Disordered" evidence="1">
    <location>
        <begin position="25"/>
        <end position="49"/>
    </location>
</feature>
<gene>
    <name evidence="2" type="ORF">TKK_013150</name>
</gene>
<name>A0ABD2WHI9_9HYME</name>
<reference evidence="2 3" key="1">
    <citation type="journal article" date="2024" name="bioRxiv">
        <title>A reference genome for Trichogramma kaykai: A tiny desert-dwelling parasitoid wasp with competing sex-ratio distorters.</title>
        <authorList>
            <person name="Culotta J."/>
            <person name="Lindsey A.R."/>
        </authorList>
    </citation>
    <scope>NUCLEOTIDE SEQUENCE [LARGE SCALE GENOMIC DNA]</scope>
    <source>
        <strain evidence="2 3">KSX58</strain>
    </source>
</reference>
<evidence type="ECO:0000313" key="2">
    <source>
        <dbReference type="EMBL" id="KAL3392324.1"/>
    </source>
</evidence>
<dbReference type="Proteomes" id="UP001627154">
    <property type="component" value="Unassembled WGS sequence"/>
</dbReference>